<dbReference type="Gene3D" id="1.10.287.130">
    <property type="match status" value="1"/>
</dbReference>
<feature type="domain" description="Histidine kinase" evidence="6">
    <location>
        <begin position="274"/>
        <end position="488"/>
    </location>
</feature>
<dbReference type="AlphaFoldDB" id="A0A6I4HVA2"/>
<keyword evidence="5 7" id="KW-0418">Kinase</keyword>
<dbReference type="InterPro" id="IPR004358">
    <property type="entry name" value="Sig_transdc_His_kin-like_C"/>
</dbReference>
<comment type="catalytic activity">
    <reaction evidence="1">
        <text>ATP + protein L-histidine = ADP + protein N-phospho-L-histidine.</text>
        <dbReference type="EC" id="2.7.13.3"/>
    </reaction>
</comment>
<proteinExistence type="predicted"/>
<dbReference type="SMART" id="SM00388">
    <property type="entry name" value="HisKA"/>
    <property type="match status" value="1"/>
</dbReference>
<dbReference type="InterPro" id="IPR005467">
    <property type="entry name" value="His_kinase_dom"/>
</dbReference>
<dbReference type="SMART" id="SM00387">
    <property type="entry name" value="HATPase_c"/>
    <property type="match status" value="1"/>
</dbReference>
<dbReference type="InterPro" id="IPR036890">
    <property type="entry name" value="HATPase_C_sf"/>
</dbReference>
<accession>A0A6I4HVA2</accession>
<dbReference type="FunFam" id="3.30.565.10:FF:000006">
    <property type="entry name" value="Sensor histidine kinase WalK"/>
    <property type="match status" value="1"/>
</dbReference>
<evidence type="ECO:0000256" key="2">
    <source>
        <dbReference type="ARBA" id="ARBA00012438"/>
    </source>
</evidence>
<evidence type="ECO:0000256" key="3">
    <source>
        <dbReference type="ARBA" id="ARBA00022553"/>
    </source>
</evidence>
<dbReference type="InterPro" id="IPR036097">
    <property type="entry name" value="HisK_dim/P_sf"/>
</dbReference>
<dbReference type="Proteomes" id="UP000429232">
    <property type="component" value="Chromosome"/>
</dbReference>
<dbReference type="EC" id="2.7.13.3" evidence="2"/>
<evidence type="ECO:0000259" key="6">
    <source>
        <dbReference type="PROSITE" id="PS50109"/>
    </source>
</evidence>
<dbReference type="PANTHER" id="PTHR43547:SF2">
    <property type="entry name" value="HYBRID SIGNAL TRANSDUCTION HISTIDINE KINASE C"/>
    <property type="match status" value="1"/>
</dbReference>
<evidence type="ECO:0000256" key="5">
    <source>
        <dbReference type="ARBA" id="ARBA00022777"/>
    </source>
</evidence>
<dbReference type="EMBL" id="CP066775">
    <property type="protein sequence ID" value="QQL49940.1"/>
    <property type="molecule type" value="Genomic_DNA"/>
</dbReference>
<keyword evidence="3" id="KW-0597">Phosphoprotein</keyword>
<dbReference type="RefSeq" id="WP_157523355.1">
    <property type="nucleotide sequence ID" value="NZ_CP066775.1"/>
</dbReference>
<evidence type="ECO:0000313" key="8">
    <source>
        <dbReference type="Proteomes" id="UP000429232"/>
    </source>
</evidence>
<evidence type="ECO:0000256" key="4">
    <source>
        <dbReference type="ARBA" id="ARBA00022679"/>
    </source>
</evidence>
<organism evidence="7 8">
    <name type="scientific">Mucilaginibacter ginkgonis</name>
    <dbReference type="NCBI Taxonomy" id="2682091"/>
    <lineage>
        <taxon>Bacteria</taxon>
        <taxon>Pseudomonadati</taxon>
        <taxon>Bacteroidota</taxon>
        <taxon>Sphingobacteriia</taxon>
        <taxon>Sphingobacteriales</taxon>
        <taxon>Sphingobacteriaceae</taxon>
        <taxon>Mucilaginibacter</taxon>
    </lineage>
</organism>
<sequence length="488" mass="55694">MKRPLLIILILMSLSVAGILGLQLYWNYQNYKTTVRNFDHDINEALVSAVARETNHRQDQIVERFKGWMKDTALITVTADHNNRDSMTVFYTQDAHPKFEEDKKRKFQFGLNDFKQRLDHITPGAKNSLINHFAQKIVKRDLQQGFVYSYTQMLGDSLGKVFNDSKVDLNVLAVFLKQELSKENINTAFLLNPSKSKGLYFTKPVNTNFRKPYKNDSVYAGFENPNVYFFKEMKWVIISSFLLVVITISCFIYTAKVLLSQQKLAALKEDFVNNITHELNTPISSIKITAEALKTFSYEPGLQAEYLDIITYQADKLNGLTNQILGVNRMAFQNIISNEINLIKIIVEAITDLKPQTEDRNALINFHPPENDINIIGERSGLLNVLINLLDNALKYSKDRPFITIEVSKTNSLAVITVADNGIGIPQEYQKKVFDKFFRVPHGNVHDVKGFGLGLDYVRKIINQHNGKIFITDNDPTGSIFTINLPLL</sequence>
<dbReference type="InterPro" id="IPR003594">
    <property type="entry name" value="HATPase_dom"/>
</dbReference>
<reference evidence="7 8" key="1">
    <citation type="submission" date="2020-12" db="EMBL/GenBank/DDBJ databases">
        <title>HMF7856_wgs.fasta genome submission.</title>
        <authorList>
            <person name="Kang H."/>
            <person name="Kim H."/>
            <person name="Joh K."/>
        </authorList>
    </citation>
    <scope>NUCLEOTIDE SEQUENCE [LARGE SCALE GENOMIC DNA]</scope>
    <source>
        <strain evidence="7 8">HMF7856</strain>
    </source>
</reference>
<dbReference type="Pfam" id="PF00512">
    <property type="entry name" value="HisKA"/>
    <property type="match status" value="1"/>
</dbReference>
<dbReference type="PROSITE" id="PS50109">
    <property type="entry name" value="HIS_KIN"/>
    <property type="match status" value="1"/>
</dbReference>
<dbReference type="CDD" id="cd00082">
    <property type="entry name" value="HisKA"/>
    <property type="match status" value="1"/>
</dbReference>
<dbReference type="InterPro" id="IPR003661">
    <property type="entry name" value="HisK_dim/P_dom"/>
</dbReference>
<dbReference type="Gene3D" id="3.30.565.10">
    <property type="entry name" value="Histidine kinase-like ATPase, C-terminal domain"/>
    <property type="match status" value="1"/>
</dbReference>
<name>A0A6I4HVA2_9SPHI</name>
<keyword evidence="8" id="KW-1185">Reference proteome</keyword>
<evidence type="ECO:0000313" key="7">
    <source>
        <dbReference type="EMBL" id="QQL49940.1"/>
    </source>
</evidence>
<dbReference type="Pfam" id="PF02518">
    <property type="entry name" value="HATPase_c"/>
    <property type="match status" value="1"/>
</dbReference>
<dbReference type="GO" id="GO:0000155">
    <property type="term" value="F:phosphorelay sensor kinase activity"/>
    <property type="evidence" value="ECO:0007669"/>
    <property type="project" value="InterPro"/>
</dbReference>
<keyword evidence="4" id="KW-0808">Transferase</keyword>
<dbReference type="PRINTS" id="PR00344">
    <property type="entry name" value="BCTRLSENSOR"/>
</dbReference>
<dbReference type="SUPFAM" id="SSF47384">
    <property type="entry name" value="Homodimeric domain of signal transducing histidine kinase"/>
    <property type="match status" value="1"/>
</dbReference>
<evidence type="ECO:0000256" key="1">
    <source>
        <dbReference type="ARBA" id="ARBA00000085"/>
    </source>
</evidence>
<protein>
    <recommendedName>
        <fullName evidence="2">histidine kinase</fullName>
        <ecNumber evidence="2">2.7.13.3</ecNumber>
    </recommendedName>
</protein>
<gene>
    <name evidence="7" type="ORF">GO620_000370</name>
</gene>
<dbReference type="CDD" id="cd00075">
    <property type="entry name" value="HATPase"/>
    <property type="match status" value="1"/>
</dbReference>
<dbReference type="KEGG" id="mgik:GO620_000370"/>
<dbReference type="SUPFAM" id="SSF55874">
    <property type="entry name" value="ATPase domain of HSP90 chaperone/DNA topoisomerase II/histidine kinase"/>
    <property type="match status" value="1"/>
</dbReference>
<dbReference type="PANTHER" id="PTHR43547">
    <property type="entry name" value="TWO-COMPONENT HISTIDINE KINASE"/>
    <property type="match status" value="1"/>
</dbReference>